<sequence>MRETLTVLAALLVLALLAALVGPGFVDWRAWRPQFETRLSEALGVETTIGGDIRLRLLPSPRITLGKLRIGESGEASSATVENATVELALASLARGEFRFSEARFDGATLSLVADSRGAILLPRRRSGGLPAQASLDRLTISRSALVWRDSAAAPVTIAPVAAELSAVSLAGPWRIEGEVAGVSLRVSTGEMEEGGRLRAKAFLTGDNLQFNFDGALLLPPQDGSVGIEADGLFNLSPGGAVALSGRVRGGSRQLDLSGLTLDLAGGAARLEGEGQYLPASGTGSLALRARRLDADALAAALAERKGFAQALHGLPGRFDVSLDLDQMIWRGEDVSALALRGKLHDRGLSEATASLRVAGALIGASGSLGEGGATGRLTVKAEDARRVALMLGRNGLDPALADFVAGLGRIDADAAGTWNEAGLAFQRLMLAGSSGLRLEASGELTGTRLAARAAVSGLDLNGLPPGTSLAGLLGTRDIALDLSLADARFRNAPPGAGSLDLRREGESWRLSRLSIEGFGGVSVTGSGALLAEGGEISGRVRAPRFETLAALAGPLLPASAARALARAGDGLSRLDAGFRLTRAASGETALSAQGTAAAGKLSVEGRLDRAGTWQRVALDFDLADRRQAFAAFGLPAPMLGGPGRLALDLAGGRAAGSLAGPGLSVVVEDGAEGPQLSLQADGPGQVLAEGPARLLPDGVLDAHARLRLSEEAVGLDAIAAHLGEASATGSLTLPREGRYQGRFSVPGADLRRLIGAALGQAPATAGSLWSTARFGRVAELPGMDVAVEAGTLTLFDGVALQKARFALRSDADGLRLEDVAGSYGGGQVSGRLGLRRDGGLAQLNGRVDLAGVDLAGLTGGALAGKGAGRFEFGGAGETPARLVAGLSGAGSLALAQTRLARFDPKAYDRIIADTGEDASESDAARLRERLAEALDKDSWALGEVTLPFTLAGGLVRLQPFAFARDGLRAEASGTVDLRGLTADLRLGLKPVGPLPKGWPGDAPQVGIAWRGPLSDLKRESDVGALSNTVAARALAREIERVEAFEADARERAMHARRLRAEREMRENERQLNLFLKAQEEARIAEEKRQDELRRAEEQRKQAEQARAEQEARRRAEAEERARAAAERAAAQPQSQPGPLQLPSAPRASSPEGTVQTPPGQAAPALPPPFQIAPVPQPRAAPLN</sequence>
<accession>A0ABW0EZ36</accession>
<comment type="caution">
    <text evidence="3">The sequence shown here is derived from an EMBL/GenBank/DDBJ whole genome shotgun (WGS) entry which is preliminary data.</text>
</comment>
<name>A0ABW0EZ36_9HYPH</name>
<dbReference type="Proteomes" id="UP001595976">
    <property type="component" value="Unassembled WGS sequence"/>
</dbReference>
<dbReference type="PANTHER" id="PTHR30441">
    <property type="entry name" value="DUF748 DOMAIN-CONTAINING PROTEIN"/>
    <property type="match status" value="1"/>
</dbReference>
<dbReference type="InterPro" id="IPR052894">
    <property type="entry name" value="AsmA-related"/>
</dbReference>
<feature type="region of interest" description="Disordered" evidence="1">
    <location>
        <begin position="1094"/>
        <end position="1184"/>
    </location>
</feature>
<feature type="compositionally biased region" description="Basic and acidic residues" evidence="1">
    <location>
        <begin position="1094"/>
        <end position="1126"/>
    </location>
</feature>
<feature type="domain" description="AsmA" evidence="2">
    <location>
        <begin position="5"/>
        <end position="118"/>
    </location>
</feature>
<dbReference type="Pfam" id="PF05170">
    <property type="entry name" value="AsmA"/>
    <property type="match status" value="1"/>
</dbReference>
<dbReference type="PANTHER" id="PTHR30441:SF4">
    <property type="entry name" value="PROTEIN ASMA"/>
    <property type="match status" value="1"/>
</dbReference>
<gene>
    <name evidence="3" type="ORF">ACFPK2_03025</name>
</gene>
<proteinExistence type="predicted"/>
<evidence type="ECO:0000256" key="1">
    <source>
        <dbReference type="SAM" id="MobiDB-lite"/>
    </source>
</evidence>
<organism evidence="3 4">
    <name type="scientific">Bosea minatitlanensis</name>
    <dbReference type="NCBI Taxonomy" id="128782"/>
    <lineage>
        <taxon>Bacteria</taxon>
        <taxon>Pseudomonadati</taxon>
        <taxon>Pseudomonadota</taxon>
        <taxon>Alphaproteobacteria</taxon>
        <taxon>Hyphomicrobiales</taxon>
        <taxon>Boseaceae</taxon>
        <taxon>Bosea</taxon>
    </lineage>
</organism>
<evidence type="ECO:0000259" key="2">
    <source>
        <dbReference type="Pfam" id="PF05170"/>
    </source>
</evidence>
<dbReference type="EMBL" id="JBHSLI010000001">
    <property type="protein sequence ID" value="MFC5291956.1"/>
    <property type="molecule type" value="Genomic_DNA"/>
</dbReference>
<feature type="compositionally biased region" description="Low complexity" evidence="1">
    <location>
        <begin position="1127"/>
        <end position="1146"/>
    </location>
</feature>
<protein>
    <submittedName>
        <fullName evidence="3">AsmA family protein</fullName>
    </submittedName>
</protein>
<evidence type="ECO:0000313" key="4">
    <source>
        <dbReference type="Proteomes" id="UP001595976"/>
    </source>
</evidence>
<keyword evidence="4" id="KW-1185">Reference proteome</keyword>
<dbReference type="RefSeq" id="WP_158448089.1">
    <property type="nucleotide sequence ID" value="NZ_JBHSLI010000001.1"/>
</dbReference>
<dbReference type="InterPro" id="IPR007844">
    <property type="entry name" value="AsmA"/>
</dbReference>
<reference evidence="4" key="1">
    <citation type="journal article" date="2019" name="Int. J. Syst. Evol. Microbiol.">
        <title>The Global Catalogue of Microorganisms (GCM) 10K type strain sequencing project: providing services to taxonomists for standard genome sequencing and annotation.</title>
        <authorList>
            <consortium name="The Broad Institute Genomics Platform"/>
            <consortium name="The Broad Institute Genome Sequencing Center for Infectious Disease"/>
            <person name="Wu L."/>
            <person name="Ma J."/>
        </authorList>
    </citation>
    <scope>NUCLEOTIDE SEQUENCE [LARGE SCALE GENOMIC DNA]</scope>
    <source>
        <strain evidence="4">CGMCC 1.15643</strain>
    </source>
</reference>
<evidence type="ECO:0000313" key="3">
    <source>
        <dbReference type="EMBL" id="MFC5291956.1"/>
    </source>
</evidence>
<feature type="compositionally biased region" description="Pro residues" evidence="1">
    <location>
        <begin position="1165"/>
        <end position="1184"/>
    </location>
</feature>